<keyword evidence="6" id="KW-1015">Disulfide bond</keyword>
<sequence length="313" mass="35217">WGVFQGQFLQHSGSWPSVSLASFSQEKERPKIGPSASKPRCSKAESPTVGLQWVHPGFEPPRECQLRACSSPCPHPHSLGSSEDHPKAKVTLDPQWNRVLKDDEVVLRCQGSYSSEDHFTQWFHNGTVIENQSSSYSIAAARVEDSGVYQCKTALSPLSDPVQLEVHTDWLLLQASRWVYEEGDPIVLRCHSWKNTHVHKVQYFKDGRGRKFSYQNSEFHIPKARQEDSGSYFCRALIGPSRNESSEAMNVIVKGPTIPPDSPLFPSWIQVAFCLVMGLLFAVGTGLYVSVQRDLRNSMRDQKNVKVTWSRGS</sequence>
<dbReference type="CDD" id="cd05753">
    <property type="entry name" value="Ig2_FcgammaR_like"/>
    <property type="match status" value="1"/>
</dbReference>
<proteinExistence type="predicted"/>
<dbReference type="CDD" id="cd05752">
    <property type="entry name" value="Ig1_FcgammaR_like"/>
    <property type="match status" value="1"/>
</dbReference>
<evidence type="ECO:0000256" key="7">
    <source>
        <dbReference type="ARBA" id="ARBA00023180"/>
    </source>
</evidence>
<feature type="domain" description="Ig-like" evidence="12">
    <location>
        <begin position="182"/>
        <end position="250"/>
    </location>
</feature>
<dbReference type="SMART" id="SM00408">
    <property type="entry name" value="IGc2"/>
    <property type="match status" value="2"/>
</dbReference>
<dbReference type="InterPro" id="IPR036179">
    <property type="entry name" value="Ig-like_dom_sf"/>
</dbReference>
<dbReference type="InterPro" id="IPR003598">
    <property type="entry name" value="Ig_sub2"/>
</dbReference>
<keyword evidence="7" id="KW-0325">Glycoprotein</keyword>
<evidence type="ECO:0000313" key="13">
    <source>
        <dbReference type="Ensembl" id="ENSEASP00005019898.1"/>
    </source>
</evidence>
<reference evidence="13" key="1">
    <citation type="submission" date="2023-03" db="UniProtKB">
        <authorList>
            <consortium name="Ensembl"/>
        </authorList>
    </citation>
    <scope>IDENTIFICATION</scope>
</reference>
<evidence type="ECO:0000256" key="11">
    <source>
        <dbReference type="SAM" id="Phobius"/>
    </source>
</evidence>
<dbReference type="PANTHER" id="PTHR11481:SF103">
    <property type="entry name" value="LOW AFFINITY IMMUNOGLOBULIN GAMMA FC REGION RECEPTOR III-A-RELATED"/>
    <property type="match status" value="1"/>
</dbReference>
<dbReference type="InterPro" id="IPR007110">
    <property type="entry name" value="Ig-like_dom"/>
</dbReference>
<dbReference type="AlphaFoldDB" id="A0A8C4MAV5"/>
<dbReference type="Ensembl" id="ENSEAST00005021605.1">
    <property type="protein sequence ID" value="ENSEASP00005019898.1"/>
    <property type="gene ID" value="ENSEASG00005013720.1"/>
</dbReference>
<dbReference type="InterPro" id="IPR003599">
    <property type="entry name" value="Ig_sub"/>
</dbReference>
<accession>A0A8C4MAV5</accession>
<dbReference type="PANTHER" id="PTHR11481">
    <property type="entry name" value="IMMUNOGLOBULIN FC RECEPTOR"/>
    <property type="match status" value="1"/>
</dbReference>
<dbReference type="GO" id="GO:0019864">
    <property type="term" value="F:IgG binding"/>
    <property type="evidence" value="ECO:0007669"/>
    <property type="project" value="UniProtKB-KW"/>
</dbReference>
<keyword evidence="5 11" id="KW-0472">Membrane</keyword>
<comment type="subcellular location">
    <subcellularLocation>
        <location evidence="1">Cell membrane</location>
    </subcellularLocation>
</comment>
<feature type="domain" description="Ig-like" evidence="12">
    <location>
        <begin position="86"/>
        <end position="165"/>
    </location>
</feature>
<keyword evidence="3" id="KW-0390">IgG-binding protein</keyword>
<dbReference type="GO" id="GO:0009897">
    <property type="term" value="C:external side of plasma membrane"/>
    <property type="evidence" value="ECO:0007669"/>
    <property type="project" value="TreeGrafter"/>
</dbReference>
<evidence type="ECO:0000256" key="8">
    <source>
        <dbReference type="ARBA" id="ARBA00038604"/>
    </source>
</evidence>
<evidence type="ECO:0000256" key="2">
    <source>
        <dbReference type="ARBA" id="ARBA00022475"/>
    </source>
</evidence>
<dbReference type="GO" id="GO:0001788">
    <property type="term" value="P:antibody-dependent cellular cytotoxicity"/>
    <property type="evidence" value="ECO:0007669"/>
    <property type="project" value="TreeGrafter"/>
</dbReference>
<evidence type="ECO:0000256" key="9">
    <source>
        <dbReference type="ARBA" id="ARBA00040880"/>
    </source>
</evidence>
<keyword evidence="2" id="KW-1003">Cell membrane</keyword>
<dbReference type="Gene3D" id="2.60.40.10">
    <property type="entry name" value="Immunoglobulins"/>
    <property type="match status" value="2"/>
</dbReference>
<dbReference type="FunFam" id="2.60.40.10:FF:000356">
    <property type="entry name" value="Low affinity immunoglobulin gamma Fc region receptor III-A"/>
    <property type="match status" value="1"/>
</dbReference>
<evidence type="ECO:0000256" key="3">
    <source>
        <dbReference type="ARBA" id="ARBA00022652"/>
    </source>
</evidence>
<keyword evidence="11" id="KW-0812">Transmembrane</keyword>
<dbReference type="InterPro" id="IPR013783">
    <property type="entry name" value="Ig-like_fold"/>
</dbReference>
<name>A0A8C4MAV5_EQUAS</name>
<protein>
    <recommendedName>
        <fullName evidence="9">Low affinity immunoglobulin gamma Fc region receptor III-A</fullName>
    </recommendedName>
</protein>
<dbReference type="SMART" id="SM00409">
    <property type="entry name" value="IG"/>
    <property type="match status" value="2"/>
</dbReference>
<evidence type="ECO:0000256" key="6">
    <source>
        <dbReference type="ARBA" id="ARBA00023157"/>
    </source>
</evidence>
<dbReference type="SUPFAM" id="SSF48726">
    <property type="entry name" value="Immunoglobulin"/>
    <property type="match status" value="2"/>
</dbReference>
<feature type="transmembrane region" description="Helical" evidence="11">
    <location>
        <begin position="268"/>
        <end position="291"/>
    </location>
</feature>
<evidence type="ECO:0000256" key="1">
    <source>
        <dbReference type="ARBA" id="ARBA00004236"/>
    </source>
</evidence>
<evidence type="ECO:0000259" key="12">
    <source>
        <dbReference type="PROSITE" id="PS50835"/>
    </source>
</evidence>
<organism evidence="13">
    <name type="scientific">Equus asinus asinus</name>
    <dbReference type="NCBI Taxonomy" id="83772"/>
    <lineage>
        <taxon>Eukaryota</taxon>
        <taxon>Metazoa</taxon>
        <taxon>Chordata</taxon>
        <taxon>Craniata</taxon>
        <taxon>Vertebrata</taxon>
        <taxon>Euteleostomi</taxon>
        <taxon>Mammalia</taxon>
        <taxon>Eutheria</taxon>
        <taxon>Laurasiatheria</taxon>
        <taxon>Perissodactyla</taxon>
        <taxon>Equidae</taxon>
        <taxon>Equus</taxon>
    </lineage>
</organism>
<dbReference type="FunFam" id="2.60.40.10:FF:000217">
    <property type="entry name" value="High affinity immunoglobulin gamma Fc receptor I"/>
    <property type="match status" value="1"/>
</dbReference>
<keyword evidence="4" id="KW-0732">Signal</keyword>
<dbReference type="InterPro" id="IPR050488">
    <property type="entry name" value="Ig_Fc_receptor"/>
</dbReference>
<evidence type="ECO:0000256" key="5">
    <source>
        <dbReference type="ARBA" id="ARBA00023136"/>
    </source>
</evidence>
<feature type="region of interest" description="Disordered" evidence="10">
    <location>
        <begin position="23"/>
        <end position="44"/>
    </location>
</feature>
<evidence type="ECO:0000256" key="4">
    <source>
        <dbReference type="ARBA" id="ARBA00022729"/>
    </source>
</evidence>
<evidence type="ECO:0000256" key="10">
    <source>
        <dbReference type="SAM" id="MobiDB-lite"/>
    </source>
</evidence>
<dbReference type="GO" id="GO:0019770">
    <property type="term" value="F:IgG receptor activity"/>
    <property type="evidence" value="ECO:0007669"/>
    <property type="project" value="TreeGrafter"/>
</dbReference>
<dbReference type="PROSITE" id="PS50835">
    <property type="entry name" value="IG_LIKE"/>
    <property type="match status" value="2"/>
</dbReference>
<keyword evidence="11" id="KW-1133">Transmembrane helix</keyword>
<dbReference type="Pfam" id="PF13895">
    <property type="entry name" value="Ig_2"/>
    <property type="match status" value="2"/>
</dbReference>
<comment type="subunit">
    <text evidence="8">Forms a heterooligomeric complex with ITAM-containing signaling subunits FCER1G. Interacts (via transmembrane domain) with signaling subunits; this interaction is a prerequisite for receptor complex expression on the cell surface and intracellular signal transduction. Binds the Fc region of antigen-complexed IgG.</text>
</comment>